<evidence type="ECO:0000313" key="2">
    <source>
        <dbReference type="Proteomes" id="UP001321486"/>
    </source>
</evidence>
<reference evidence="2" key="1">
    <citation type="journal article" date="2019" name="Int. J. Syst. Evol. Microbiol.">
        <title>The Global Catalogue of Microorganisms (GCM) 10K type strain sequencing project: providing services to taxonomists for standard genome sequencing and annotation.</title>
        <authorList>
            <consortium name="The Broad Institute Genomics Platform"/>
            <consortium name="The Broad Institute Genome Sequencing Center for Infectious Disease"/>
            <person name="Wu L."/>
            <person name="Ma J."/>
        </authorList>
    </citation>
    <scope>NUCLEOTIDE SEQUENCE [LARGE SCALE GENOMIC DNA]</scope>
    <source>
        <strain evidence="2">NBRC 108728</strain>
    </source>
</reference>
<accession>A0ABM8GIK2</accession>
<name>A0ABM8GIK2_9MICO</name>
<proteinExistence type="predicted"/>
<evidence type="ECO:0008006" key="3">
    <source>
        <dbReference type="Google" id="ProtNLM"/>
    </source>
</evidence>
<keyword evidence="2" id="KW-1185">Reference proteome</keyword>
<dbReference type="Proteomes" id="UP001321486">
    <property type="component" value="Chromosome"/>
</dbReference>
<protein>
    <recommendedName>
        <fullName evidence="3">Pilus assembly protein CpaE</fullName>
    </recommendedName>
</protein>
<gene>
    <name evidence="1" type="ORF">GCM10025867_04440</name>
</gene>
<dbReference type="EMBL" id="AP027732">
    <property type="protein sequence ID" value="BDZ48203.1"/>
    <property type="molecule type" value="Genomic_DNA"/>
</dbReference>
<dbReference type="RefSeq" id="WP_286345221.1">
    <property type="nucleotide sequence ID" value="NZ_AP027732.1"/>
</dbReference>
<sequence>MIDVALARNLHDAGLRWRPATGDRFLIDSAAFEDDDGDAQIFTISEMTIEAHTYPTGTELGFNGTTEWALDSVSTDDSLWLPREDQLRDLLGPTFHALTRTESGDYEVSTTIGGEIQLFTAPDAENAYASALLAYIDASLRIEERLE</sequence>
<evidence type="ECO:0000313" key="1">
    <source>
        <dbReference type="EMBL" id="BDZ48203.1"/>
    </source>
</evidence>
<organism evidence="1 2">
    <name type="scientific">Frondihabitans sucicola</name>
    <dbReference type="NCBI Taxonomy" id="1268041"/>
    <lineage>
        <taxon>Bacteria</taxon>
        <taxon>Bacillati</taxon>
        <taxon>Actinomycetota</taxon>
        <taxon>Actinomycetes</taxon>
        <taxon>Micrococcales</taxon>
        <taxon>Microbacteriaceae</taxon>
        <taxon>Frondihabitans</taxon>
    </lineage>
</organism>